<reference evidence="2 3" key="1">
    <citation type="journal article" date="2024" name="Plant J.">
        <title>Genome sequences and population genomics reveal climatic adaptation and genomic divergence between two closely related sweetgum species.</title>
        <authorList>
            <person name="Xu W.Q."/>
            <person name="Ren C.Q."/>
            <person name="Zhang X.Y."/>
            <person name="Comes H.P."/>
            <person name="Liu X.H."/>
            <person name="Li Y.G."/>
            <person name="Kettle C.J."/>
            <person name="Jalonen R."/>
            <person name="Gaisberger H."/>
            <person name="Ma Y.Z."/>
            <person name="Qiu Y.X."/>
        </authorList>
    </citation>
    <scope>NUCLEOTIDE SEQUENCE [LARGE SCALE GENOMIC DNA]</scope>
    <source>
        <strain evidence="2">Hangzhou</strain>
    </source>
</reference>
<gene>
    <name evidence="2" type="ORF">L1049_001013</name>
</gene>
<evidence type="ECO:0000259" key="1">
    <source>
        <dbReference type="PROSITE" id="PS50858"/>
    </source>
</evidence>
<dbReference type="SUPFAM" id="SSF50729">
    <property type="entry name" value="PH domain-like"/>
    <property type="match status" value="1"/>
</dbReference>
<accession>A0AAP0NAR7</accession>
<dbReference type="PANTHER" id="PTHR12856">
    <property type="entry name" value="TRANSCRIPTION INITIATION FACTOR IIH-RELATED"/>
    <property type="match status" value="1"/>
</dbReference>
<dbReference type="Pfam" id="PF03909">
    <property type="entry name" value="BSD"/>
    <property type="match status" value="1"/>
</dbReference>
<dbReference type="GO" id="GO:0000439">
    <property type="term" value="C:transcription factor TFIIH core complex"/>
    <property type="evidence" value="ECO:0007669"/>
    <property type="project" value="InterPro"/>
</dbReference>
<comment type="caution">
    <text evidence="2">The sequence shown here is derived from an EMBL/GenBank/DDBJ whole genome shotgun (WGS) entry which is preliminary data.</text>
</comment>
<dbReference type="Gene3D" id="1.10.3970.10">
    <property type="entry name" value="BSD domain"/>
    <property type="match status" value="1"/>
</dbReference>
<dbReference type="Proteomes" id="UP001415857">
    <property type="component" value="Unassembled WGS sequence"/>
</dbReference>
<name>A0AAP0NAR7_LIQFO</name>
<dbReference type="SMART" id="SM00751">
    <property type="entry name" value="BSD"/>
    <property type="match status" value="2"/>
</dbReference>
<dbReference type="InterPro" id="IPR005607">
    <property type="entry name" value="BSD_dom"/>
</dbReference>
<sequence length="259" mass="29490">MATGQVIMRAKYKPTVKEPGIPGVLKMTEERFVFMPNNPKSPSKLDVEFRLIKSHKFTREGSGKPPWLNLTNDQNVSCIFEFDKFSDREVCREFVGKVLAKSAEPSKASSERSAVTPNDEQLSTAEMERRIKLLREDSELQKLHKQFVISGVLTEAEFWATRKKLLDGDTSRTSKQRVGFKSAMISDIKPSTDGRTNRITFNLTPEIIHQIFAEKPAVHQAFLNFVPGKMTEKDFWTKYFRAEYLNSTKNTIAAACRGC</sequence>
<organism evidence="2 3">
    <name type="scientific">Liquidambar formosana</name>
    <name type="common">Formosan gum</name>
    <dbReference type="NCBI Taxonomy" id="63359"/>
    <lineage>
        <taxon>Eukaryota</taxon>
        <taxon>Viridiplantae</taxon>
        <taxon>Streptophyta</taxon>
        <taxon>Embryophyta</taxon>
        <taxon>Tracheophyta</taxon>
        <taxon>Spermatophyta</taxon>
        <taxon>Magnoliopsida</taxon>
        <taxon>eudicotyledons</taxon>
        <taxon>Gunneridae</taxon>
        <taxon>Pentapetalae</taxon>
        <taxon>Saxifragales</taxon>
        <taxon>Altingiaceae</taxon>
        <taxon>Liquidambar</taxon>
    </lineage>
</organism>
<dbReference type="Gene3D" id="6.10.140.1200">
    <property type="match status" value="1"/>
</dbReference>
<dbReference type="AlphaFoldDB" id="A0AAP0NAR7"/>
<protein>
    <recommendedName>
        <fullName evidence="1">BSD domain-containing protein</fullName>
    </recommendedName>
</protein>
<dbReference type="InterPro" id="IPR035925">
    <property type="entry name" value="BSD_dom_sf"/>
</dbReference>
<evidence type="ECO:0000313" key="2">
    <source>
        <dbReference type="EMBL" id="KAK9269243.1"/>
    </source>
</evidence>
<feature type="domain" description="BSD" evidence="1">
    <location>
        <begin position="195"/>
        <end position="247"/>
    </location>
</feature>
<evidence type="ECO:0000313" key="3">
    <source>
        <dbReference type="Proteomes" id="UP001415857"/>
    </source>
</evidence>
<dbReference type="EMBL" id="JBBPBK010000015">
    <property type="protein sequence ID" value="KAK9269243.1"/>
    <property type="molecule type" value="Genomic_DNA"/>
</dbReference>
<dbReference type="SUPFAM" id="SSF140383">
    <property type="entry name" value="BSD domain-like"/>
    <property type="match status" value="2"/>
</dbReference>
<dbReference type="GO" id="GO:0006289">
    <property type="term" value="P:nucleotide-excision repair"/>
    <property type="evidence" value="ECO:0007669"/>
    <property type="project" value="InterPro"/>
</dbReference>
<keyword evidence="3" id="KW-1185">Reference proteome</keyword>
<dbReference type="InterPro" id="IPR027079">
    <property type="entry name" value="Tfb1/GTF2H1"/>
</dbReference>
<dbReference type="GO" id="GO:0006351">
    <property type="term" value="P:DNA-templated transcription"/>
    <property type="evidence" value="ECO:0007669"/>
    <property type="project" value="InterPro"/>
</dbReference>
<feature type="domain" description="BSD" evidence="1">
    <location>
        <begin position="109"/>
        <end position="162"/>
    </location>
</feature>
<proteinExistence type="predicted"/>
<dbReference type="PROSITE" id="PS50858">
    <property type="entry name" value="BSD"/>
    <property type="match status" value="2"/>
</dbReference>